<name>A0A420DR31_9RHOB</name>
<comment type="caution">
    <text evidence="2">The sequence shown here is derived from an EMBL/GenBank/DDBJ whole genome shotgun (WGS) entry which is preliminary data.</text>
</comment>
<dbReference type="STRING" id="1443111.Z949_3155"/>
<organism evidence="2 3">
    <name type="scientific">Sulfitobacter guttiformis</name>
    <dbReference type="NCBI Taxonomy" id="74349"/>
    <lineage>
        <taxon>Bacteria</taxon>
        <taxon>Pseudomonadati</taxon>
        <taxon>Pseudomonadota</taxon>
        <taxon>Alphaproteobacteria</taxon>
        <taxon>Rhodobacterales</taxon>
        <taxon>Roseobacteraceae</taxon>
        <taxon>Sulfitobacter</taxon>
    </lineage>
</organism>
<dbReference type="PANTHER" id="PTHR15887:SF1">
    <property type="entry name" value="TRANSMEMBRANE PROTEIN 69"/>
    <property type="match status" value="1"/>
</dbReference>
<evidence type="ECO:0000256" key="1">
    <source>
        <dbReference type="SAM" id="Phobius"/>
    </source>
</evidence>
<dbReference type="RefSeq" id="WP_322787438.1">
    <property type="nucleotide sequence ID" value="NZ_RAQK01000001.1"/>
</dbReference>
<keyword evidence="3" id="KW-1185">Reference proteome</keyword>
<feature type="transmembrane region" description="Helical" evidence="1">
    <location>
        <begin position="108"/>
        <end position="126"/>
    </location>
</feature>
<dbReference type="EMBL" id="RAQK01000001">
    <property type="protein sequence ID" value="RKE96587.1"/>
    <property type="molecule type" value="Genomic_DNA"/>
</dbReference>
<reference evidence="2 3" key="1">
    <citation type="submission" date="2018-09" db="EMBL/GenBank/DDBJ databases">
        <title>Genomic Encyclopedia of Archaeal and Bacterial Type Strains, Phase II (KMG-II): from individual species to whole genera.</title>
        <authorList>
            <person name="Goeker M."/>
        </authorList>
    </citation>
    <scope>NUCLEOTIDE SEQUENCE [LARGE SCALE GENOMIC DNA]</scope>
    <source>
        <strain evidence="2 3">DSM 11458</strain>
    </source>
</reference>
<dbReference type="AlphaFoldDB" id="A0A420DR31"/>
<dbReference type="Proteomes" id="UP000284407">
    <property type="component" value="Unassembled WGS sequence"/>
</dbReference>
<keyword evidence="1" id="KW-1133">Transmembrane helix</keyword>
<accession>A0A420DR31</accession>
<keyword evidence="1" id="KW-0812">Transmembrane</keyword>
<evidence type="ECO:0000313" key="3">
    <source>
        <dbReference type="Proteomes" id="UP000284407"/>
    </source>
</evidence>
<sequence>MILQIPRAPLLLGLAGLIPFVAGACIATGAMNGLLTAAPDEGFLFVPQSDGVSLLVLYGTIILSFMSGVLWGFATKTQGPRAILGYVLSVLPAIWALLTAGQSPADRLVYLGAGFAALLLLDFYFYRLELAPPWWMRLRFLLTGIVLVCLTIGRWV</sequence>
<evidence type="ECO:0000313" key="2">
    <source>
        <dbReference type="EMBL" id="RKE96587.1"/>
    </source>
</evidence>
<proteinExistence type="predicted"/>
<feature type="transmembrane region" description="Helical" evidence="1">
    <location>
        <begin position="51"/>
        <end position="71"/>
    </location>
</feature>
<dbReference type="Pfam" id="PF11911">
    <property type="entry name" value="DUF3429"/>
    <property type="match status" value="1"/>
</dbReference>
<gene>
    <name evidence="2" type="ORF">C8N30_1152</name>
</gene>
<dbReference type="PROSITE" id="PS51257">
    <property type="entry name" value="PROKAR_LIPOPROTEIN"/>
    <property type="match status" value="1"/>
</dbReference>
<dbReference type="PANTHER" id="PTHR15887">
    <property type="entry name" value="TRANSMEMBRANE PROTEIN 69"/>
    <property type="match status" value="1"/>
</dbReference>
<protein>
    <submittedName>
        <fullName evidence="2">Uncharacterized protein DUF3429</fullName>
    </submittedName>
</protein>
<feature type="transmembrane region" description="Helical" evidence="1">
    <location>
        <begin position="138"/>
        <end position="155"/>
    </location>
</feature>
<feature type="transmembrane region" description="Helical" evidence="1">
    <location>
        <begin position="83"/>
        <end position="102"/>
    </location>
</feature>
<dbReference type="InterPro" id="IPR021836">
    <property type="entry name" value="DUF3429"/>
</dbReference>
<keyword evidence="1" id="KW-0472">Membrane</keyword>